<feature type="transmembrane region" description="Helical" evidence="9">
    <location>
        <begin position="217"/>
        <end position="235"/>
    </location>
</feature>
<evidence type="ECO:0000256" key="3">
    <source>
        <dbReference type="ARBA" id="ARBA00022676"/>
    </source>
</evidence>
<keyword evidence="3" id="KW-0328">Glycosyltransferase</keyword>
<reference evidence="11 12" key="1">
    <citation type="journal article" date="2013" name="ISME J.">
        <title>Metabolic model for the filamentous 'Candidatus Microthrix parvicella' based on genomic and metagenomic analyses.</title>
        <authorList>
            <person name="Jon McIlroy S."/>
            <person name="Kristiansen R."/>
            <person name="Albertsen M."/>
            <person name="Michael Karst S."/>
            <person name="Rossetti S."/>
            <person name="Lund Nielsen J."/>
            <person name="Tandoi V."/>
            <person name="James Seviour R."/>
            <person name="Nielsen P.H."/>
        </authorList>
    </citation>
    <scope>NUCLEOTIDE SEQUENCE [LARGE SCALE GENOMIC DNA]</scope>
    <source>
        <strain evidence="11 12">RN1</strain>
    </source>
</reference>
<proteinExistence type="predicted"/>
<protein>
    <recommendedName>
        <fullName evidence="10">Glycosyltransferase RgtA/B/C/D-like domain-containing protein</fullName>
    </recommendedName>
</protein>
<keyword evidence="7 9" id="KW-0472">Membrane</keyword>
<dbReference type="GO" id="GO:0005886">
    <property type="term" value="C:plasma membrane"/>
    <property type="evidence" value="ECO:0007669"/>
    <property type="project" value="UniProtKB-SubCell"/>
</dbReference>
<feature type="transmembrane region" description="Helical" evidence="9">
    <location>
        <begin position="317"/>
        <end position="337"/>
    </location>
</feature>
<dbReference type="Proteomes" id="UP000018291">
    <property type="component" value="Unassembled WGS sequence"/>
</dbReference>
<evidence type="ECO:0000256" key="5">
    <source>
        <dbReference type="ARBA" id="ARBA00022692"/>
    </source>
</evidence>
<feature type="transmembrane region" description="Helical" evidence="9">
    <location>
        <begin position="24"/>
        <end position="44"/>
    </location>
</feature>
<feature type="transmembrane region" description="Helical" evidence="9">
    <location>
        <begin position="264"/>
        <end position="284"/>
    </location>
</feature>
<keyword evidence="2" id="KW-1003">Cell membrane</keyword>
<evidence type="ECO:0000256" key="8">
    <source>
        <dbReference type="SAM" id="MobiDB-lite"/>
    </source>
</evidence>
<dbReference type="GO" id="GO:0009103">
    <property type="term" value="P:lipopolysaccharide biosynthetic process"/>
    <property type="evidence" value="ECO:0007669"/>
    <property type="project" value="UniProtKB-ARBA"/>
</dbReference>
<dbReference type="GO" id="GO:0010041">
    <property type="term" value="P:response to iron(III) ion"/>
    <property type="evidence" value="ECO:0007669"/>
    <property type="project" value="TreeGrafter"/>
</dbReference>
<dbReference type="PANTHER" id="PTHR33908">
    <property type="entry name" value="MANNOSYLTRANSFERASE YKCB-RELATED"/>
    <property type="match status" value="1"/>
</dbReference>
<feature type="transmembrane region" description="Helical" evidence="9">
    <location>
        <begin position="126"/>
        <end position="142"/>
    </location>
</feature>
<evidence type="ECO:0000256" key="6">
    <source>
        <dbReference type="ARBA" id="ARBA00022989"/>
    </source>
</evidence>
<feature type="transmembrane region" description="Helical" evidence="9">
    <location>
        <begin position="149"/>
        <end position="167"/>
    </location>
</feature>
<keyword evidence="12" id="KW-1185">Reference proteome</keyword>
<dbReference type="HOGENOM" id="CLU_586219_0_0_11"/>
<keyword evidence="5 9" id="KW-0812">Transmembrane</keyword>
<organism evidence="11 12">
    <name type="scientific">Candidatus Neomicrothrix parvicella RN1</name>
    <dbReference type="NCBI Taxonomy" id="1229780"/>
    <lineage>
        <taxon>Bacteria</taxon>
        <taxon>Bacillati</taxon>
        <taxon>Actinomycetota</taxon>
        <taxon>Acidimicrobiia</taxon>
        <taxon>Acidimicrobiales</taxon>
        <taxon>Microthrixaceae</taxon>
        <taxon>Candidatus Neomicrothrix</taxon>
    </lineage>
</organism>
<dbReference type="STRING" id="1229780.BN381_250005"/>
<evidence type="ECO:0000259" key="10">
    <source>
        <dbReference type="Pfam" id="PF13231"/>
    </source>
</evidence>
<comment type="subcellular location">
    <subcellularLocation>
        <location evidence="1">Cell membrane</location>
        <topology evidence="1">Multi-pass membrane protein</topology>
    </subcellularLocation>
</comment>
<evidence type="ECO:0000256" key="9">
    <source>
        <dbReference type="SAM" id="Phobius"/>
    </source>
</evidence>
<dbReference type="RefSeq" id="WP_012226210.1">
    <property type="nucleotide sequence ID" value="NZ_HG422565.1"/>
</dbReference>
<evidence type="ECO:0000256" key="2">
    <source>
        <dbReference type="ARBA" id="ARBA00022475"/>
    </source>
</evidence>
<dbReference type="GO" id="GO:0016763">
    <property type="term" value="F:pentosyltransferase activity"/>
    <property type="evidence" value="ECO:0007669"/>
    <property type="project" value="TreeGrafter"/>
</dbReference>
<dbReference type="EMBL" id="CANL01000018">
    <property type="protein sequence ID" value="CCM63512.1"/>
    <property type="molecule type" value="Genomic_DNA"/>
</dbReference>
<accession>R4Z4M2</accession>
<feature type="transmembrane region" description="Helical" evidence="9">
    <location>
        <begin position="291"/>
        <end position="311"/>
    </location>
</feature>
<keyword evidence="6 9" id="KW-1133">Transmembrane helix</keyword>
<evidence type="ECO:0000313" key="12">
    <source>
        <dbReference type="Proteomes" id="UP000018291"/>
    </source>
</evidence>
<keyword evidence="4" id="KW-0808">Transferase</keyword>
<feature type="region of interest" description="Disordered" evidence="8">
    <location>
        <begin position="1"/>
        <end position="22"/>
    </location>
</feature>
<gene>
    <name evidence="11" type="ORF">BN381_250005</name>
</gene>
<evidence type="ECO:0000313" key="11">
    <source>
        <dbReference type="EMBL" id="CCM63512.1"/>
    </source>
</evidence>
<evidence type="ECO:0000256" key="7">
    <source>
        <dbReference type="ARBA" id="ARBA00023136"/>
    </source>
</evidence>
<name>R4Z4M2_9ACTN</name>
<dbReference type="InterPro" id="IPR050297">
    <property type="entry name" value="LipidA_mod_glycosyltrf_83"/>
</dbReference>
<sequence>MSDQPADDAPTSTEVDRSRQHRRVSSSVATGLVCGVATLLLGLIRIGRAFGYDEGFTYYYFIRGGSVRRALTTQIVFNNHPMFSAIQAVAWRLGLVSEQAQRLGPALCGAIAVGLVAWFVARHVGAVAGVAAGVVLALNPIFLDQFRQLRGYALATAAVVAAGAALWRSWDDHRLRWLIIQGALMVIAVTTHAYSALTLLMLAAASIALRRVRPAHFSTWLVAAVVAIGITFPLIDDIRANTEARGNRYLADFPLELAREFIGWSWPAVAVIGLAVVTGIVTLSMRSKQHLMAVAVSGAILVGAVAIMWQVVQPYDLYVRFFVSAMPLVAALAGFGVARLPRPAQVVVVIAMVWALLPGALEVLDSQPRTREAAALVNIVRAEGLEVCGSNAEPLFVYTSPFPQVSDNGDLASCDVYVSVLGLGAEQRARLATRFEDHITLRGGIIIWADSGEIDRLERSGKVPAS</sequence>
<dbReference type="AlphaFoldDB" id="R4Z4M2"/>
<evidence type="ECO:0000256" key="1">
    <source>
        <dbReference type="ARBA" id="ARBA00004651"/>
    </source>
</evidence>
<dbReference type="Pfam" id="PF13231">
    <property type="entry name" value="PMT_2"/>
    <property type="match status" value="1"/>
</dbReference>
<feature type="transmembrane region" description="Helical" evidence="9">
    <location>
        <begin position="179"/>
        <end position="205"/>
    </location>
</feature>
<dbReference type="PANTHER" id="PTHR33908:SF3">
    <property type="entry name" value="UNDECAPRENYL PHOSPHATE-ALPHA-4-AMINO-4-DEOXY-L-ARABINOSE ARABINOSYL TRANSFERASE"/>
    <property type="match status" value="1"/>
</dbReference>
<feature type="domain" description="Glycosyltransferase RgtA/B/C/D-like" evidence="10">
    <location>
        <begin position="81"/>
        <end position="233"/>
    </location>
</feature>
<comment type="caution">
    <text evidence="11">The sequence shown here is derived from an EMBL/GenBank/DDBJ whole genome shotgun (WGS) entry which is preliminary data.</text>
</comment>
<evidence type="ECO:0000256" key="4">
    <source>
        <dbReference type="ARBA" id="ARBA00022679"/>
    </source>
</evidence>
<dbReference type="InterPro" id="IPR038731">
    <property type="entry name" value="RgtA/B/C-like"/>
</dbReference>
<feature type="transmembrane region" description="Helical" evidence="9">
    <location>
        <begin position="344"/>
        <end position="361"/>
    </location>
</feature>